<organism evidence="2 3">
    <name type="scientific">Mesorhizobium australicum</name>
    <dbReference type="NCBI Taxonomy" id="536018"/>
    <lineage>
        <taxon>Bacteria</taxon>
        <taxon>Pseudomonadati</taxon>
        <taxon>Pseudomonadota</taxon>
        <taxon>Alphaproteobacteria</taxon>
        <taxon>Hyphomicrobiales</taxon>
        <taxon>Phyllobacteriaceae</taxon>
        <taxon>Mesorhizobium</taxon>
    </lineage>
</organism>
<evidence type="ECO:0000313" key="3">
    <source>
        <dbReference type="Proteomes" id="UP000193083"/>
    </source>
</evidence>
<proteinExistence type="predicted"/>
<dbReference type="EMBL" id="FXBL01000004">
    <property type="protein sequence ID" value="SMH42601.1"/>
    <property type="molecule type" value="Genomic_DNA"/>
</dbReference>
<dbReference type="AlphaFoldDB" id="A0A1X7NYZ7"/>
<dbReference type="Proteomes" id="UP000193083">
    <property type="component" value="Unassembled WGS sequence"/>
</dbReference>
<keyword evidence="1" id="KW-0472">Membrane</keyword>
<dbReference type="RefSeq" id="WP_085464673.1">
    <property type="nucleotide sequence ID" value="NZ_FXBL01000004.1"/>
</dbReference>
<keyword evidence="1" id="KW-1133">Transmembrane helix</keyword>
<accession>A0A1X7NYZ7</accession>
<sequence>MTVEAGEDSDRRSGWVTFGFIATALYALLLAVSIWSPWTGWGWSAWVTRGQALSLNEFGDLLAGAFAPLAFLWLMVAVMVQSQELRLQKKELELTRQVAVETRAEIAVQASAAKANADYVGQQTEILTKQLEREQRRAASDQFAILVQLTATVLRTRLANEVHFFKDGHPGWHLVRSEWFIGDDYRDLVAASRQMRRVKEKHKLELEAGTLVLRTPFTRRRLLQLIDLLDAMSSLSVTAYHMSPFMDAIEVADWRQDLQWLADLPGTA</sequence>
<reference evidence="2 3" key="1">
    <citation type="submission" date="2017-04" db="EMBL/GenBank/DDBJ databases">
        <authorList>
            <person name="Afonso C.L."/>
            <person name="Miller P.J."/>
            <person name="Scott M.A."/>
            <person name="Spackman E."/>
            <person name="Goraichik I."/>
            <person name="Dimitrov K.M."/>
            <person name="Suarez D.L."/>
            <person name="Swayne D.E."/>
        </authorList>
    </citation>
    <scope>NUCLEOTIDE SEQUENCE [LARGE SCALE GENOMIC DNA]</scope>
    <source>
        <strain evidence="2 3">B5P</strain>
    </source>
</reference>
<feature type="transmembrane region" description="Helical" evidence="1">
    <location>
        <begin position="58"/>
        <end position="80"/>
    </location>
</feature>
<keyword evidence="1" id="KW-0812">Transmembrane</keyword>
<feature type="transmembrane region" description="Helical" evidence="1">
    <location>
        <begin position="15"/>
        <end position="38"/>
    </location>
</feature>
<evidence type="ECO:0000256" key="1">
    <source>
        <dbReference type="SAM" id="Phobius"/>
    </source>
</evidence>
<protein>
    <submittedName>
        <fullName evidence="2">Uncharacterized protein</fullName>
    </submittedName>
</protein>
<gene>
    <name evidence="2" type="ORF">SAMN02982922_2766</name>
</gene>
<evidence type="ECO:0000313" key="2">
    <source>
        <dbReference type="EMBL" id="SMH42601.1"/>
    </source>
</evidence>
<keyword evidence="3" id="KW-1185">Reference proteome</keyword>
<name>A0A1X7NYZ7_9HYPH</name>